<keyword evidence="5" id="KW-1185">Reference proteome</keyword>
<proteinExistence type="inferred from homology"/>
<dbReference type="Gene3D" id="1.10.1470.10">
    <property type="entry name" value="YjbJ"/>
    <property type="match status" value="1"/>
</dbReference>
<feature type="transmembrane region" description="Helical" evidence="2">
    <location>
        <begin position="109"/>
        <end position="128"/>
    </location>
</feature>
<evidence type="ECO:0000259" key="3">
    <source>
        <dbReference type="Pfam" id="PF05532"/>
    </source>
</evidence>
<gene>
    <name evidence="4" type="ORF">Poly21_34000</name>
</gene>
<reference evidence="4 5" key="1">
    <citation type="journal article" date="2020" name="Antonie Van Leeuwenhoek">
        <title>Rhodopirellula heiligendammensis sp. nov., Rhodopirellula pilleata sp. nov., and Rhodopirellula solitaria sp. nov. isolated from natural or artificial marine surfaces in Northern Germany and California, USA, and emended description of the genus Rhodopirellula.</title>
        <authorList>
            <person name="Kallscheuer N."/>
            <person name="Wiegand S."/>
            <person name="Jogler M."/>
            <person name="Boedeker C."/>
            <person name="Peeters S.H."/>
            <person name="Rast P."/>
            <person name="Heuer A."/>
            <person name="Jetten M.S.M."/>
            <person name="Rohde M."/>
            <person name="Jogler C."/>
        </authorList>
    </citation>
    <scope>NUCLEOTIDE SEQUENCE [LARGE SCALE GENOMIC DNA]</scope>
    <source>
        <strain evidence="4 5">Poly21</strain>
    </source>
</reference>
<evidence type="ECO:0000256" key="1">
    <source>
        <dbReference type="ARBA" id="ARBA00009129"/>
    </source>
</evidence>
<evidence type="ECO:0000313" key="4">
    <source>
        <dbReference type="EMBL" id="TWU16195.1"/>
    </source>
</evidence>
<dbReference type="SUPFAM" id="SSF69047">
    <property type="entry name" value="Hypothetical protein YjbJ"/>
    <property type="match status" value="1"/>
</dbReference>
<sequence>MLGRQRYFKKGKAMSTQQQMKGQWNSIRGSVKEKYGQITDDELSQVEGDQEQLIGLIQQKVGAARSEVEDFLSKIYEDAGASFAWTGQKLQRGYNESTRAVANHPAESVVAALGIGLLVGVAIGYSLAADRYREPTWRERWNGR</sequence>
<organism evidence="4 5">
    <name type="scientific">Allorhodopirellula heiligendammensis</name>
    <dbReference type="NCBI Taxonomy" id="2714739"/>
    <lineage>
        <taxon>Bacteria</taxon>
        <taxon>Pseudomonadati</taxon>
        <taxon>Planctomycetota</taxon>
        <taxon>Planctomycetia</taxon>
        <taxon>Pirellulales</taxon>
        <taxon>Pirellulaceae</taxon>
        <taxon>Allorhodopirellula</taxon>
    </lineage>
</organism>
<comment type="similarity">
    <text evidence="1">Belongs to the UPF0337 (CsbD) family.</text>
</comment>
<dbReference type="InterPro" id="IPR008462">
    <property type="entry name" value="CsbD"/>
</dbReference>
<dbReference type="Pfam" id="PF05532">
    <property type="entry name" value="CsbD"/>
    <property type="match status" value="1"/>
</dbReference>
<evidence type="ECO:0000313" key="5">
    <source>
        <dbReference type="Proteomes" id="UP000319908"/>
    </source>
</evidence>
<keyword evidence="2" id="KW-1133">Transmembrane helix</keyword>
<protein>
    <recommendedName>
        <fullName evidence="3">CsbD-like domain-containing protein</fullName>
    </recommendedName>
</protein>
<evidence type="ECO:0000256" key="2">
    <source>
        <dbReference type="SAM" id="Phobius"/>
    </source>
</evidence>
<name>A0A5C6BVY5_9BACT</name>
<dbReference type="InterPro" id="IPR050423">
    <property type="entry name" value="UPF0337_stress_rsp"/>
</dbReference>
<keyword evidence="2" id="KW-0472">Membrane</keyword>
<dbReference type="InterPro" id="IPR036629">
    <property type="entry name" value="YjbJ_sf"/>
</dbReference>
<dbReference type="EMBL" id="SJPU01000002">
    <property type="protein sequence ID" value="TWU16195.1"/>
    <property type="molecule type" value="Genomic_DNA"/>
</dbReference>
<comment type="caution">
    <text evidence="4">The sequence shown here is derived from an EMBL/GenBank/DDBJ whole genome shotgun (WGS) entry which is preliminary data.</text>
</comment>
<dbReference type="PANTHER" id="PTHR34977">
    <property type="entry name" value="UPF0337 PROTEIN YJBJ"/>
    <property type="match status" value="1"/>
</dbReference>
<dbReference type="PANTHER" id="PTHR34977:SF1">
    <property type="entry name" value="UPF0337 PROTEIN YJBJ"/>
    <property type="match status" value="1"/>
</dbReference>
<feature type="domain" description="CsbD-like" evidence="3">
    <location>
        <begin position="19"/>
        <end position="70"/>
    </location>
</feature>
<dbReference type="AlphaFoldDB" id="A0A5C6BVY5"/>
<accession>A0A5C6BVY5</accession>
<keyword evidence="2" id="KW-0812">Transmembrane</keyword>
<dbReference type="Proteomes" id="UP000319908">
    <property type="component" value="Unassembled WGS sequence"/>
</dbReference>